<dbReference type="PROSITE" id="PS50110">
    <property type="entry name" value="RESPONSE_REGULATORY"/>
    <property type="match status" value="1"/>
</dbReference>
<dbReference type="Gene3D" id="1.10.8.60">
    <property type="match status" value="1"/>
</dbReference>
<dbReference type="InterPro" id="IPR025943">
    <property type="entry name" value="Sigma_54_int_dom_ATP-bd_2"/>
</dbReference>
<evidence type="ECO:0000256" key="7">
    <source>
        <dbReference type="PROSITE-ProRule" id="PRU00169"/>
    </source>
</evidence>
<dbReference type="InterPro" id="IPR027417">
    <property type="entry name" value="P-loop_NTPase"/>
</dbReference>
<dbReference type="SUPFAM" id="SSF52540">
    <property type="entry name" value="P-loop containing nucleoside triphosphate hydrolases"/>
    <property type="match status" value="1"/>
</dbReference>
<dbReference type="GO" id="GO:0043565">
    <property type="term" value="F:sequence-specific DNA binding"/>
    <property type="evidence" value="ECO:0007669"/>
    <property type="project" value="InterPro"/>
</dbReference>
<evidence type="ECO:0000313" key="10">
    <source>
        <dbReference type="EMBL" id="MDF1612726.1"/>
    </source>
</evidence>
<dbReference type="FunFam" id="3.40.50.300:FF:000006">
    <property type="entry name" value="DNA-binding transcriptional regulator NtrC"/>
    <property type="match status" value="1"/>
</dbReference>
<proteinExistence type="predicted"/>
<evidence type="ECO:0000259" key="8">
    <source>
        <dbReference type="PROSITE" id="PS50045"/>
    </source>
</evidence>
<protein>
    <submittedName>
        <fullName evidence="10">Sigma-54 dependent transcriptional regulator</fullName>
    </submittedName>
</protein>
<dbReference type="SMART" id="SM00382">
    <property type="entry name" value="AAA"/>
    <property type="match status" value="1"/>
</dbReference>
<dbReference type="Gene3D" id="1.10.10.60">
    <property type="entry name" value="Homeodomain-like"/>
    <property type="match status" value="1"/>
</dbReference>
<dbReference type="InterPro" id="IPR002078">
    <property type="entry name" value="Sigma_54_int"/>
</dbReference>
<evidence type="ECO:0000256" key="5">
    <source>
        <dbReference type="ARBA" id="ARBA00023015"/>
    </source>
</evidence>
<dbReference type="SUPFAM" id="SSF52172">
    <property type="entry name" value="CheY-like"/>
    <property type="match status" value="1"/>
</dbReference>
<dbReference type="RefSeq" id="WP_321536497.1">
    <property type="nucleotide sequence ID" value="NZ_JARGDL010000017.1"/>
</dbReference>
<dbReference type="EMBL" id="JARGDL010000017">
    <property type="protein sequence ID" value="MDF1612726.1"/>
    <property type="molecule type" value="Genomic_DNA"/>
</dbReference>
<feature type="domain" description="Response regulatory" evidence="9">
    <location>
        <begin position="4"/>
        <end position="118"/>
    </location>
</feature>
<keyword evidence="4" id="KW-0902">Two-component regulatory system</keyword>
<gene>
    <name evidence="10" type="ORF">P0M35_11240</name>
</gene>
<keyword evidence="6" id="KW-0804">Transcription</keyword>
<dbReference type="Pfam" id="PF00072">
    <property type="entry name" value="Response_reg"/>
    <property type="match status" value="1"/>
</dbReference>
<dbReference type="GO" id="GO:0000160">
    <property type="term" value="P:phosphorelay signal transduction system"/>
    <property type="evidence" value="ECO:0007669"/>
    <property type="project" value="UniProtKB-KW"/>
</dbReference>
<dbReference type="GO" id="GO:0005524">
    <property type="term" value="F:ATP binding"/>
    <property type="evidence" value="ECO:0007669"/>
    <property type="project" value="UniProtKB-KW"/>
</dbReference>
<dbReference type="Pfam" id="PF00158">
    <property type="entry name" value="Sigma54_activat"/>
    <property type="match status" value="1"/>
</dbReference>
<dbReference type="InterPro" id="IPR003593">
    <property type="entry name" value="AAA+_ATPase"/>
</dbReference>
<dbReference type="InterPro" id="IPR002197">
    <property type="entry name" value="HTH_Fis"/>
</dbReference>
<reference evidence="10" key="1">
    <citation type="submission" date="2023-03" db="EMBL/GenBank/DDBJ databases">
        <title>Stygiobacter electus gen. nov., sp. nov., facultatively anaerobic thermotolerant bacterium of the class Ignavibacteria from a well of Yessentuki mineral water deposit.</title>
        <authorList>
            <person name="Podosokorskaya O.A."/>
            <person name="Elcheninov A.G."/>
            <person name="Petrova N.F."/>
            <person name="Zavarzina D.G."/>
            <person name="Kublanov I.V."/>
            <person name="Merkel A.Y."/>
        </authorList>
    </citation>
    <scope>NUCLEOTIDE SEQUENCE</scope>
    <source>
        <strain evidence="10">09-Me</strain>
    </source>
</reference>
<organism evidence="10 11">
    <name type="scientific">Stygiobacter electus</name>
    <dbReference type="NCBI Taxonomy" id="3032292"/>
    <lineage>
        <taxon>Bacteria</taxon>
        <taxon>Pseudomonadati</taxon>
        <taxon>Ignavibacteriota</taxon>
        <taxon>Ignavibacteria</taxon>
        <taxon>Ignavibacteriales</taxon>
        <taxon>Melioribacteraceae</taxon>
        <taxon>Stygiobacter</taxon>
    </lineage>
</organism>
<dbReference type="FunFam" id="3.40.50.2300:FF:000018">
    <property type="entry name" value="DNA-binding transcriptional regulator NtrC"/>
    <property type="match status" value="1"/>
</dbReference>
<dbReference type="InterPro" id="IPR011006">
    <property type="entry name" value="CheY-like_superfamily"/>
</dbReference>
<dbReference type="Pfam" id="PF02954">
    <property type="entry name" value="HTH_8"/>
    <property type="match status" value="1"/>
</dbReference>
<dbReference type="GO" id="GO:0006355">
    <property type="term" value="P:regulation of DNA-templated transcription"/>
    <property type="evidence" value="ECO:0007669"/>
    <property type="project" value="InterPro"/>
</dbReference>
<feature type="domain" description="Sigma-54 factor interaction" evidence="8">
    <location>
        <begin position="143"/>
        <end position="372"/>
    </location>
</feature>
<dbReference type="Gene3D" id="3.40.50.300">
    <property type="entry name" value="P-loop containing nucleotide triphosphate hydrolases"/>
    <property type="match status" value="1"/>
</dbReference>
<keyword evidence="1 7" id="KW-0597">Phosphoprotein</keyword>
<evidence type="ECO:0000313" key="11">
    <source>
        <dbReference type="Proteomes" id="UP001221302"/>
    </source>
</evidence>
<keyword evidence="5" id="KW-0805">Transcription regulation</keyword>
<dbReference type="InterPro" id="IPR058031">
    <property type="entry name" value="AAA_lid_NorR"/>
</dbReference>
<keyword evidence="11" id="KW-1185">Reference proteome</keyword>
<evidence type="ECO:0000256" key="4">
    <source>
        <dbReference type="ARBA" id="ARBA00023012"/>
    </source>
</evidence>
<dbReference type="CDD" id="cd00009">
    <property type="entry name" value="AAA"/>
    <property type="match status" value="1"/>
</dbReference>
<evidence type="ECO:0000256" key="6">
    <source>
        <dbReference type="ARBA" id="ARBA00023163"/>
    </source>
</evidence>
<accession>A0AAE3NZ52</accession>
<dbReference type="AlphaFoldDB" id="A0AAE3NZ52"/>
<dbReference type="Proteomes" id="UP001221302">
    <property type="component" value="Unassembled WGS sequence"/>
</dbReference>
<name>A0AAE3NZ52_9BACT</name>
<dbReference type="InterPro" id="IPR009057">
    <property type="entry name" value="Homeodomain-like_sf"/>
</dbReference>
<dbReference type="Gene3D" id="3.40.50.2300">
    <property type="match status" value="1"/>
</dbReference>
<feature type="modified residue" description="4-aspartylphosphate" evidence="7">
    <location>
        <position position="53"/>
    </location>
</feature>
<comment type="caution">
    <text evidence="10">The sequence shown here is derived from an EMBL/GenBank/DDBJ whole genome shotgun (WGS) entry which is preliminary data.</text>
</comment>
<dbReference type="InterPro" id="IPR001789">
    <property type="entry name" value="Sig_transdc_resp-reg_receiver"/>
</dbReference>
<evidence type="ECO:0000256" key="3">
    <source>
        <dbReference type="ARBA" id="ARBA00022840"/>
    </source>
</evidence>
<evidence type="ECO:0000259" key="9">
    <source>
        <dbReference type="PROSITE" id="PS50110"/>
    </source>
</evidence>
<dbReference type="PROSITE" id="PS50045">
    <property type="entry name" value="SIGMA54_INTERACT_4"/>
    <property type="match status" value="1"/>
</dbReference>
<dbReference type="PROSITE" id="PS00676">
    <property type="entry name" value="SIGMA54_INTERACT_2"/>
    <property type="match status" value="1"/>
</dbReference>
<evidence type="ECO:0000256" key="1">
    <source>
        <dbReference type="ARBA" id="ARBA00022553"/>
    </source>
</evidence>
<sequence>MSAKILIVDDEKPIRDSLKMILDEEGYKTETSADGEEALNKIKENNFDIVITDIKMPKLDGIQLLENASKISPETFFIIMTAYASVKTAIDALRNGAYDYLIKPVEFDDVIIRVKRLLEHKKIANENKALRQKISSDIGFVNIIGNSEPMKKVFEIINQVAPTNSNVLIMGKSGTGKEMVAKAIHQNSKRRDKIFLPINCGAISENLIESELFGHKKGSFTGATEDKIGLFKVADGGTLFLDEIGELPLNLQVKLLRALEDKEFFPVGATKSVTTDVRIITATNQDLYEKTKTGEFREDLYYRLNVVEIKLPTLNERRDDIPLLVNHFIDKFCKEMGKKIISVDNETMKILLSHEWRGGVRELENVIERAVIFANKEIITKDNLADYLNISSVNNFYGDSLKDALRNFERDHITKTIKKYNYNKEEAAKALEIGLSSLYRKMDELNIPTKNIGDDNIN</sequence>
<keyword evidence="2" id="KW-0547">Nucleotide-binding</keyword>
<dbReference type="SMART" id="SM00448">
    <property type="entry name" value="REC"/>
    <property type="match status" value="1"/>
</dbReference>
<dbReference type="SUPFAM" id="SSF46689">
    <property type="entry name" value="Homeodomain-like"/>
    <property type="match status" value="1"/>
</dbReference>
<dbReference type="PANTHER" id="PTHR32071">
    <property type="entry name" value="TRANSCRIPTIONAL REGULATORY PROTEIN"/>
    <property type="match status" value="1"/>
</dbReference>
<keyword evidence="3" id="KW-0067">ATP-binding</keyword>
<dbReference type="Pfam" id="PF25601">
    <property type="entry name" value="AAA_lid_14"/>
    <property type="match status" value="1"/>
</dbReference>
<evidence type="ECO:0000256" key="2">
    <source>
        <dbReference type="ARBA" id="ARBA00022741"/>
    </source>
</evidence>